<evidence type="ECO:0000313" key="2">
    <source>
        <dbReference type="EMBL" id="EYC00041.1"/>
    </source>
</evidence>
<gene>
    <name evidence="2" type="primary">Acey_s0118.g743</name>
    <name evidence="2" type="ORF">Y032_0118g743</name>
</gene>
<feature type="compositionally biased region" description="Low complexity" evidence="1">
    <location>
        <begin position="308"/>
        <end position="324"/>
    </location>
</feature>
<dbReference type="InterPro" id="IPR041800">
    <property type="entry name" value="ASCC2_CUE"/>
</dbReference>
<name>A0A016TBK3_9BILA</name>
<feature type="region of interest" description="Disordered" evidence="1">
    <location>
        <begin position="265"/>
        <end position="372"/>
    </location>
</feature>
<dbReference type="InterPro" id="IPR009060">
    <property type="entry name" value="UBA-like_sf"/>
</dbReference>
<comment type="caution">
    <text evidence="2">The sequence shown here is derived from an EMBL/GenBank/DDBJ whole genome shotgun (WGS) entry which is preliminary data.</text>
</comment>
<dbReference type="Gene3D" id="1.10.8.10">
    <property type="entry name" value="DNA helicase RuvA subunit, C-terminal domain"/>
    <property type="match status" value="1"/>
</dbReference>
<dbReference type="SUPFAM" id="SSF46934">
    <property type="entry name" value="UBA-like"/>
    <property type="match status" value="1"/>
</dbReference>
<organism evidence="2 3">
    <name type="scientific">Ancylostoma ceylanicum</name>
    <dbReference type="NCBI Taxonomy" id="53326"/>
    <lineage>
        <taxon>Eukaryota</taxon>
        <taxon>Metazoa</taxon>
        <taxon>Ecdysozoa</taxon>
        <taxon>Nematoda</taxon>
        <taxon>Chromadorea</taxon>
        <taxon>Rhabditida</taxon>
        <taxon>Rhabditina</taxon>
        <taxon>Rhabditomorpha</taxon>
        <taxon>Strongyloidea</taxon>
        <taxon>Ancylostomatidae</taxon>
        <taxon>Ancylostomatinae</taxon>
        <taxon>Ancylostoma</taxon>
    </lineage>
</organism>
<proteinExistence type="predicted"/>
<reference evidence="3" key="1">
    <citation type="journal article" date="2015" name="Nat. Genet.">
        <title>The genome and transcriptome of the zoonotic hookworm Ancylostoma ceylanicum identify infection-specific gene families.</title>
        <authorList>
            <person name="Schwarz E.M."/>
            <person name="Hu Y."/>
            <person name="Antoshechkin I."/>
            <person name="Miller M.M."/>
            <person name="Sternberg P.W."/>
            <person name="Aroian R.V."/>
        </authorList>
    </citation>
    <scope>NUCLEOTIDE SEQUENCE</scope>
    <source>
        <strain evidence="3">HY135</strain>
    </source>
</reference>
<evidence type="ECO:0000313" key="3">
    <source>
        <dbReference type="Proteomes" id="UP000024635"/>
    </source>
</evidence>
<sequence length="372" mass="40222">MGVVNSSSFSFPSAESLGVTPFRNGLGDLNRLSDTARQALEEISQIFPHLSAQYIHLCLRHFGYDATKAIDALLARDDSLPLALRRVEAADLTPRSTAPPTLPALSFQNDELVLSSLPRPQKTAAQPSHSSVQGLKEPEGKNVFKGLISLAPIVPAQTNATGKPETSEKPVSEVMKKLKDALEALKLRAAGVEDTFEPQFGVNGERLVPMPTAKKYAGIKKFKVSEADKVAIRPSYEKYRYETPDDDNVYDDEYDDGYEQREFKVEPLNAQSSSEESGTEESEGSDTATGKGPQSRPTRGRGAGARGAGPSPARGGSSGNNAKGGADEQASAITGNMTSRSNYTGGRQRQMKERHKNAFKQRGADRKMRGAY</sequence>
<accession>A0A016TBK3</accession>
<keyword evidence="3" id="KW-1185">Reference proteome</keyword>
<evidence type="ECO:0008006" key="4">
    <source>
        <dbReference type="Google" id="ProtNLM"/>
    </source>
</evidence>
<dbReference type="OrthoDB" id="5824609at2759"/>
<protein>
    <recommendedName>
        <fullName evidence="4">CUE domain-containing protein</fullName>
    </recommendedName>
</protein>
<dbReference type="STRING" id="53326.A0A016TBK3"/>
<dbReference type="CDD" id="cd14364">
    <property type="entry name" value="CUE_ASCC2"/>
    <property type="match status" value="1"/>
</dbReference>
<dbReference type="Proteomes" id="UP000024635">
    <property type="component" value="Unassembled WGS sequence"/>
</dbReference>
<evidence type="ECO:0000256" key="1">
    <source>
        <dbReference type="SAM" id="MobiDB-lite"/>
    </source>
</evidence>
<feature type="compositionally biased region" description="Basic and acidic residues" evidence="1">
    <location>
        <begin position="362"/>
        <end position="372"/>
    </location>
</feature>
<feature type="compositionally biased region" description="Polar residues" evidence="1">
    <location>
        <begin position="331"/>
        <end position="347"/>
    </location>
</feature>
<dbReference type="EMBL" id="JARK01001454">
    <property type="protein sequence ID" value="EYC00041.1"/>
    <property type="molecule type" value="Genomic_DNA"/>
</dbReference>
<dbReference type="AlphaFoldDB" id="A0A016TBK3"/>